<evidence type="ECO:0000313" key="2">
    <source>
        <dbReference type="Proteomes" id="UP000287651"/>
    </source>
</evidence>
<organism evidence="1 2">
    <name type="scientific">Ensete ventricosum</name>
    <name type="common">Abyssinian banana</name>
    <name type="synonym">Musa ensete</name>
    <dbReference type="NCBI Taxonomy" id="4639"/>
    <lineage>
        <taxon>Eukaryota</taxon>
        <taxon>Viridiplantae</taxon>
        <taxon>Streptophyta</taxon>
        <taxon>Embryophyta</taxon>
        <taxon>Tracheophyta</taxon>
        <taxon>Spermatophyta</taxon>
        <taxon>Magnoliopsida</taxon>
        <taxon>Liliopsida</taxon>
        <taxon>Zingiberales</taxon>
        <taxon>Musaceae</taxon>
        <taxon>Ensete</taxon>
    </lineage>
</organism>
<dbReference type="EMBL" id="AMZH03002475">
    <property type="protein sequence ID" value="RRT75448.1"/>
    <property type="molecule type" value="Genomic_DNA"/>
</dbReference>
<gene>
    <name evidence="1" type="ORF">B296_00022026</name>
</gene>
<proteinExistence type="predicted"/>
<sequence>MSKLDDNERSLLATCVARDRCWLRPNHCWSQEIAAVCERSLLTTLCSKKLLLVMLCSKGSLLATSKADGSRRSLLAAFVQQEIAVGYNQGRWQGEIAVGHDQIGAGRNQGRWLREIAAGSISTARDRC</sequence>
<evidence type="ECO:0000313" key="1">
    <source>
        <dbReference type="EMBL" id="RRT75448.1"/>
    </source>
</evidence>
<comment type="caution">
    <text evidence="1">The sequence shown here is derived from an EMBL/GenBank/DDBJ whole genome shotgun (WGS) entry which is preliminary data.</text>
</comment>
<name>A0A427AGT5_ENSVE</name>
<accession>A0A427AGT5</accession>
<reference evidence="1 2" key="1">
    <citation type="journal article" date="2014" name="Agronomy (Basel)">
        <title>A Draft Genome Sequence for Ensete ventricosum, the Drought-Tolerant Tree Against Hunger.</title>
        <authorList>
            <person name="Harrison J."/>
            <person name="Moore K.A."/>
            <person name="Paszkiewicz K."/>
            <person name="Jones T."/>
            <person name="Grant M."/>
            <person name="Ambacheew D."/>
            <person name="Muzemil S."/>
            <person name="Studholme D.J."/>
        </authorList>
    </citation>
    <scope>NUCLEOTIDE SEQUENCE [LARGE SCALE GENOMIC DNA]</scope>
</reference>
<dbReference type="AlphaFoldDB" id="A0A427AGT5"/>
<protein>
    <submittedName>
        <fullName evidence="1">Uncharacterized protein</fullName>
    </submittedName>
</protein>
<dbReference type="Proteomes" id="UP000287651">
    <property type="component" value="Unassembled WGS sequence"/>
</dbReference>